<dbReference type="PIR" id="A72593">
    <property type="entry name" value="A72593"/>
</dbReference>
<reference evidence="1 2" key="1">
    <citation type="journal article" date="1999" name="DNA Res.">
        <title>Complete genome sequence of an aerobic hyper-thermophilic crenarchaeon, Aeropyrum pernix K1.</title>
        <authorList>
            <person name="Kawarabayasi Y."/>
            <person name="Hino Y."/>
            <person name="Horikawa H."/>
            <person name="Yamazaki S."/>
            <person name="Haikawa Y."/>
            <person name="Jin-no K."/>
            <person name="Takahashi M."/>
            <person name="Sekine M."/>
            <person name="Baba S."/>
            <person name="Ankai A."/>
            <person name="Kosugi H."/>
            <person name="Hosoyama A."/>
            <person name="Fukui S."/>
            <person name="Nagai Y."/>
            <person name="Nishijima K."/>
            <person name="Nakazawa H."/>
            <person name="Takamiya M."/>
            <person name="Masuda S."/>
            <person name="Funahashi T."/>
            <person name="Tanaka T."/>
            <person name="Kudoh Y."/>
            <person name="Yamazaki J."/>
            <person name="Kushida N."/>
            <person name="Oguchi A."/>
            <person name="Aoki K."/>
            <person name="Kubota K."/>
            <person name="Nakamura Y."/>
            <person name="Nomura N."/>
            <person name="Sako Y."/>
            <person name="Kikuchi H."/>
        </authorList>
    </citation>
    <scope>NUCLEOTIDE SEQUENCE [LARGE SCALE GENOMIC DNA]</scope>
    <source>
        <strain evidence="2">ATCC 700893 / DSM 11879 / JCM 9820 / NBRC 100138 / K1</strain>
    </source>
</reference>
<evidence type="ECO:0000313" key="1">
    <source>
        <dbReference type="EMBL" id="BAA80199.2"/>
    </source>
</evidence>
<gene>
    <name evidence="1" type="ordered locus">APE_1210.1</name>
</gene>
<accession>Q9YCP8</accession>
<dbReference type="KEGG" id="ape:APE_1210.1"/>
<proteinExistence type="predicted"/>
<dbReference type="STRING" id="272557.APE_1210.1"/>
<dbReference type="EMBL" id="BA000002">
    <property type="protein sequence ID" value="BAA80199.2"/>
    <property type="molecule type" value="Genomic_DNA"/>
</dbReference>
<sequence length="571" mass="66470">MFCLLFIVREFGARCASISHYVEFIYDKCHDISNGGRIVGRYFGFRELYPKYPVQLATRRDSKIRLGTRQLYVDVPFPIYHHYIRWWMYHEGIGDKQENLDVIQRIKDDLNKELGDRYSSIYSVEGPIERGTGKPFIRLRIRWDKLIDYLEWRARDWVEDVKRVSVNHVGSIIRDLYVNDIICNYIGLLLLVNIERALDLLLSKTFNMGLDEEVQRYRKLLSRLGEIDHIEELVERLRRAIEKIYRSERRRLAGLQKDVVSMDKLIISNLTLNINDIVSAVYDVNIGYAYLNMRRSIETLVRLLCFYRTLGNRSLCPAGRRSRRETEIEIEYCFSNENDEDILFKAFAHSAKNLYGIGISLNIQNLQKLGVEPRHAEDLKRIYSIASEVIHRIPRLPFYSLLEFKVFKHVFRWYVETVESIAGTATVSEEVEHDVWGRLELEQHAVHEAVRIVRDNKRDVIEAFKEVVRGLDERDLEYLRLAAYLSPSRATLEKGLLLEEEFLEALEKASRQLGSPASLILSLAADRLKTVSIFMGEKLVEKGIIASGDPDYAAKVAFYTLLLALGEGILF</sequence>
<organism evidence="1 2">
    <name type="scientific">Aeropyrum pernix (strain ATCC 700893 / DSM 11879 / JCM 9820 / NBRC 100138 / K1)</name>
    <dbReference type="NCBI Taxonomy" id="272557"/>
    <lineage>
        <taxon>Archaea</taxon>
        <taxon>Thermoproteota</taxon>
        <taxon>Thermoprotei</taxon>
        <taxon>Desulfurococcales</taxon>
        <taxon>Desulfurococcaceae</taxon>
        <taxon>Aeropyrum</taxon>
    </lineage>
</organism>
<dbReference type="AlphaFoldDB" id="Q9YCP8"/>
<keyword evidence="2" id="KW-1185">Reference proteome</keyword>
<protein>
    <submittedName>
        <fullName evidence="1">Uncharacterized protein</fullName>
    </submittedName>
</protein>
<dbReference type="EnsemblBacteria" id="BAA80199">
    <property type="protein sequence ID" value="BAA80199"/>
    <property type="gene ID" value="APE_1210.1"/>
</dbReference>
<evidence type="ECO:0000313" key="2">
    <source>
        <dbReference type="Proteomes" id="UP000002518"/>
    </source>
</evidence>
<name>Q9YCP8_AERPE</name>
<dbReference type="Proteomes" id="UP000002518">
    <property type="component" value="Chromosome"/>
</dbReference>